<evidence type="ECO:0000259" key="10">
    <source>
        <dbReference type="Pfam" id="PF00662"/>
    </source>
</evidence>
<dbReference type="EMBL" id="PIPL01000001">
    <property type="protein sequence ID" value="RUO26325.1"/>
    <property type="molecule type" value="Genomic_DNA"/>
</dbReference>
<dbReference type="InterPro" id="IPR050586">
    <property type="entry name" value="CPA3_Na-H_Antiporter_D"/>
</dbReference>
<gene>
    <name evidence="11" type="ORF">CWE09_06310</name>
</gene>
<dbReference type="OrthoDB" id="9768329at2"/>
<evidence type="ECO:0000256" key="4">
    <source>
        <dbReference type="ARBA" id="ARBA00022692"/>
    </source>
</evidence>
<feature type="transmembrane region" description="Helical" evidence="8">
    <location>
        <begin position="110"/>
        <end position="142"/>
    </location>
</feature>
<dbReference type="Pfam" id="PF00361">
    <property type="entry name" value="Proton_antipo_M"/>
    <property type="match status" value="1"/>
</dbReference>
<comment type="subcellular location">
    <subcellularLocation>
        <location evidence="1">Cell membrane</location>
        <topology evidence="1">Multi-pass membrane protein</topology>
    </subcellularLocation>
    <subcellularLocation>
        <location evidence="7">Membrane</location>
        <topology evidence="7">Multi-pass membrane protein</topology>
    </subcellularLocation>
</comment>
<name>A0A432W8C9_9GAMM</name>
<feature type="transmembrane region" description="Helical" evidence="8">
    <location>
        <begin position="373"/>
        <end position="399"/>
    </location>
</feature>
<dbReference type="RefSeq" id="WP_126803135.1">
    <property type="nucleotide sequence ID" value="NZ_PIPL01000001.1"/>
</dbReference>
<keyword evidence="4 7" id="KW-0812">Transmembrane</keyword>
<feature type="transmembrane region" description="Helical" evidence="8">
    <location>
        <begin position="75"/>
        <end position="98"/>
    </location>
</feature>
<evidence type="ECO:0000313" key="11">
    <source>
        <dbReference type="EMBL" id="RUO26325.1"/>
    </source>
</evidence>
<keyword evidence="6 8" id="KW-0472">Membrane</keyword>
<organism evidence="11 12">
    <name type="scientific">Aliidiomarina minuta</name>
    <dbReference type="NCBI Taxonomy" id="880057"/>
    <lineage>
        <taxon>Bacteria</taxon>
        <taxon>Pseudomonadati</taxon>
        <taxon>Pseudomonadota</taxon>
        <taxon>Gammaproteobacteria</taxon>
        <taxon>Alteromonadales</taxon>
        <taxon>Idiomarinaceae</taxon>
        <taxon>Aliidiomarina</taxon>
    </lineage>
</organism>
<comment type="caution">
    <text evidence="11">The sequence shown here is derived from an EMBL/GenBank/DDBJ whole genome shotgun (WGS) entry which is preliminary data.</text>
</comment>
<accession>A0A432W8C9</accession>
<feature type="domain" description="NADH-Ubiquinone oxidoreductase (complex I) chain 5 N-terminal" evidence="10">
    <location>
        <begin position="68"/>
        <end position="111"/>
    </location>
</feature>
<evidence type="ECO:0000256" key="5">
    <source>
        <dbReference type="ARBA" id="ARBA00022989"/>
    </source>
</evidence>
<reference evidence="11 12" key="1">
    <citation type="journal article" date="2011" name="Front. Microbiol.">
        <title>Genomic signatures of strain selection and enhancement in Bacillus atrophaeus var. globigii, a historical biowarfare simulant.</title>
        <authorList>
            <person name="Gibbons H.S."/>
            <person name="Broomall S.M."/>
            <person name="McNew L.A."/>
            <person name="Daligault H."/>
            <person name="Chapman C."/>
            <person name="Bruce D."/>
            <person name="Karavis M."/>
            <person name="Krepps M."/>
            <person name="McGregor P.A."/>
            <person name="Hong C."/>
            <person name="Park K.H."/>
            <person name="Akmal A."/>
            <person name="Feldman A."/>
            <person name="Lin J.S."/>
            <person name="Chang W.E."/>
            <person name="Higgs B.W."/>
            <person name="Demirev P."/>
            <person name="Lindquist J."/>
            <person name="Liem A."/>
            <person name="Fochler E."/>
            <person name="Read T.D."/>
            <person name="Tapia R."/>
            <person name="Johnson S."/>
            <person name="Bishop-Lilly K.A."/>
            <person name="Detter C."/>
            <person name="Han C."/>
            <person name="Sozhamannan S."/>
            <person name="Rosenzweig C.N."/>
            <person name="Skowronski E.W."/>
        </authorList>
    </citation>
    <scope>NUCLEOTIDE SEQUENCE [LARGE SCALE GENOMIC DNA]</scope>
    <source>
        <strain evidence="11 12">MLST1</strain>
    </source>
</reference>
<protein>
    <submittedName>
        <fullName evidence="11">Proton-conducting membrane transporter</fullName>
    </submittedName>
</protein>
<evidence type="ECO:0000256" key="6">
    <source>
        <dbReference type="ARBA" id="ARBA00023136"/>
    </source>
</evidence>
<sequence>MSFWLPLLVLATSLVAAIGIFMIPENRHAVRGTFNLTAALIKIALIIWILIGVIQQQTFETRFTLIGDIDFILRADALSLLFAGLSSILWLCTTVYAMGYLNKAPHRSRFFGFFSLCVASTMGIAMAGNLFTFLIFFEMLTLSTYPLVVHKGTPEALRAGRKYLIYTLSGGAVLLIGIAMLHGLIGSFEFAETGVLSDVAIEQHPLLVFIFAVLILGVAVKAAIVPLHGWLPSAMVAPAPVSALLHAVAVVKAGAFGVVRIVHNVYGIEFAQALGVLLPLAIIASVTIIWGSIQALRQSEIKKRLAFSTVSQVSYIILGITLFGPIGTIGGLVHLLHQGITKVTLFFCAGIFAETLGAHKIKELNGVGRRMPLTSVCFTLGALSMIGIPPLAGFISKWYLGWGAMEAGMSWVILVLLASSALNSAYFLPVIYRLWFLPAPATWPDEKIPFRRMETNPWLLWPTIVTATFTVGAGVLAASPLSPLSWSALIAVREYLP</sequence>
<evidence type="ECO:0000256" key="1">
    <source>
        <dbReference type="ARBA" id="ARBA00004651"/>
    </source>
</evidence>
<feature type="transmembrane region" description="Helical" evidence="8">
    <location>
        <begin position="243"/>
        <end position="262"/>
    </location>
</feature>
<feature type="transmembrane region" description="Helical" evidence="8">
    <location>
        <begin position="458"/>
        <end position="479"/>
    </location>
</feature>
<feature type="domain" description="NADH:quinone oxidoreductase/Mrp antiporter transmembrane" evidence="9">
    <location>
        <begin position="127"/>
        <end position="420"/>
    </location>
</feature>
<evidence type="ECO:0000256" key="2">
    <source>
        <dbReference type="ARBA" id="ARBA00005346"/>
    </source>
</evidence>
<proteinExistence type="inferred from homology"/>
<dbReference type="Pfam" id="PF00662">
    <property type="entry name" value="Proton_antipo_N"/>
    <property type="match status" value="1"/>
</dbReference>
<dbReference type="InterPro" id="IPR001750">
    <property type="entry name" value="ND/Mrp_TM"/>
</dbReference>
<dbReference type="PRINTS" id="PR01434">
    <property type="entry name" value="NADHDHGNASE5"/>
</dbReference>
<evidence type="ECO:0000313" key="12">
    <source>
        <dbReference type="Proteomes" id="UP000288293"/>
    </source>
</evidence>
<dbReference type="AlphaFoldDB" id="A0A432W8C9"/>
<evidence type="ECO:0000259" key="9">
    <source>
        <dbReference type="Pfam" id="PF00361"/>
    </source>
</evidence>
<feature type="transmembrane region" description="Helical" evidence="8">
    <location>
        <begin position="33"/>
        <end position="54"/>
    </location>
</feature>
<feature type="transmembrane region" description="Helical" evidence="8">
    <location>
        <begin position="411"/>
        <end position="437"/>
    </location>
</feature>
<dbReference type="PANTHER" id="PTHR42703:SF1">
    <property type="entry name" value="NA(+)_H(+) ANTIPORTER SUBUNIT D1"/>
    <property type="match status" value="1"/>
</dbReference>
<keyword evidence="5 8" id="KW-1133">Transmembrane helix</keyword>
<keyword evidence="3" id="KW-1003">Cell membrane</keyword>
<dbReference type="InterPro" id="IPR001516">
    <property type="entry name" value="Proton_antipo_N"/>
</dbReference>
<feature type="transmembrane region" description="Helical" evidence="8">
    <location>
        <begin position="274"/>
        <end position="293"/>
    </location>
</feature>
<dbReference type="PANTHER" id="PTHR42703">
    <property type="entry name" value="NADH DEHYDROGENASE"/>
    <property type="match status" value="1"/>
</dbReference>
<evidence type="ECO:0000256" key="7">
    <source>
        <dbReference type="RuleBase" id="RU000320"/>
    </source>
</evidence>
<feature type="transmembrane region" description="Helical" evidence="8">
    <location>
        <begin position="163"/>
        <end position="185"/>
    </location>
</feature>
<feature type="transmembrane region" description="Helical" evidence="8">
    <location>
        <begin position="205"/>
        <end position="231"/>
    </location>
</feature>
<evidence type="ECO:0000256" key="3">
    <source>
        <dbReference type="ARBA" id="ARBA00022475"/>
    </source>
</evidence>
<evidence type="ECO:0000256" key="8">
    <source>
        <dbReference type="SAM" id="Phobius"/>
    </source>
</evidence>
<dbReference type="Proteomes" id="UP000288293">
    <property type="component" value="Unassembled WGS sequence"/>
</dbReference>
<feature type="transmembrane region" description="Helical" evidence="8">
    <location>
        <begin position="313"/>
        <end position="337"/>
    </location>
</feature>
<keyword evidence="12" id="KW-1185">Reference proteome</keyword>
<dbReference type="GO" id="GO:0005886">
    <property type="term" value="C:plasma membrane"/>
    <property type="evidence" value="ECO:0007669"/>
    <property type="project" value="UniProtKB-SubCell"/>
</dbReference>
<comment type="similarity">
    <text evidence="2">Belongs to the CPA3 antiporters (TC 2.A.63) subunit D family.</text>
</comment>